<gene>
    <name evidence="1" type="ORF">CCUR1050_LOCUS22804</name>
</gene>
<reference evidence="1" key="1">
    <citation type="submission" date="2021-01" db="EMBL/GenBank/DDBJ databases">
        <authorList>
            <person name="Corre E."/>
            <person name="Pelletier E."/>
            <person name="Niang G."/>
            <person name="Scheremetjew M."/>
            <person name="Finn R."/>
            <person name="Kale V."/>
            <person name="Holt S."/>
            <person name="Cochrane G."/>
            <person name="Meng A."/>
            <person name="Brown T."/>
            <person name="Cohen L."/>
        </authorList>
    </citation>
    <scope>NUCLEOTIDE SEQUENCE</scope>
    <source>
        <strain evidence="1">CCAP979/52</strain>
    </source>
</reference>
<accession>A0A7S0MNJ7</accession>
<evidence type="ECO:0000313" key="1">
    <source>
        <dbReference type="EMBL" id="CAD8645119.1"/>
    </source>
</evidence>
<name>A0A7S0MNJ7_9CRYP</name>
<dbReference type="AlphaFoldDB" id="A0A7S0MNJ7"/>
<proteinExistence type="predicted"/>
<dbReference type="EMBL" id="HBEZ01041362">
    <property type="protein sequence ID" value="CAD8645119.1"/>
    <property type="molecule type" value="Transcribed_RNA"/>
</dbReference>
<sequence length="108" mass="11968">MQELLQGWSGTGIGLPILAVRNLSWMSIGLPSLQSTQLLTAQQHTLVIRRYGPDQFTSLGLPALTWTTDSSVWMCCKMLHLQEASMAVCMLCFGPEYKALWPETGPQV</sequence>
<organism evidence="1">
    <name type="scientific">Cryptomonas curvata</name>
    <dbReference type="NCBI Taxonomy" id="233186"/>
    <lineage>
        <taxon>Eukaryota</taxon>
        <taxon>Cryptophyceae</taxon>
        <taxon>Cryptomonadales</taxon>
        <taxon>Cryptomonadaceae</taxon>
        <taxon>Cryptomonas</taxon>
    </lineage>
</organism>
<protein>
    <submittedName>
        <fullName evidence="1">Uncharacterized protein</fullName>
    </submittedName>
</protein>